<evidence type="ECO:0000256" key="7">
    <source>
        <dbReference type="SAM" id="MobiDB-lite"/>
    </source>
</evidence>
<dbReference type="InterPro" id="IPR001078">
    <property type="entry name" value="2-oxoacid_DH_actylTfrase"/>
</dbReference>
<dbReference type="PANTHER" id="PTHR43178:SF5">
    <property type="entry name" value="LIPOAMIDE ACYLTRANSFERASE COMPONENT OF BRANCHED-CHAIN ALPHA-KETO ACID DEHYDROGENASE COMPLEX, MITOCHONDRIAL"/>
    <property type="match status" value="1"/>
</dbReference>
<evidence type="ECO:0000256" key="6">
    <source>
        <dbReference type="RuleBase" id="RU003423"/>
    </source>
</evidence>
<dbReference type="GO" id="GO:0031405">
    <property type="term" value="F:lipoic acid binding"/>
    <property type="evidence" value="ECO:0007669"/>
    <property type="project" value="TreeGrafter"/>
</dbReference>
<dbReference type="SUPFAM" id="SSF51230">
    <property type="entry name" value="Single hybrid motif"/>
    <property type="match status" value="1"/>
</dbReference>
<dbReference type="Pfam" id="PF00364">
    <property type="entry name" value="Biotin_lipoyl"/>
    <property type="match status" value="1"/>
</dbReference>
<keyword evidence="11" id="KW-1185">Reference proteome</keyword>
<gene>
    <name evidence="10" type="ORF">EBO34_07385</name>
</gene>
<evidence type="ECO:0000259" key="8">
    <source>
        <dbReference type="PROSITE" id="PS50968"/>
    </source>
</evidence>
<evidence type="ECO:0000313" key="10">
    <source>
        <dbReference type="EMBL" id="RNA69751.1"/>
    </source>
</evidence>
<feature type="domain" description="Lipoyl-binding" evidence="8">
    <location>
        <begin position="1"/>
        <end position="76"/>
    </location>
</feature>
<dbReference type="CDD" id="cd06849">
    <property type="entry name" value="lipoyl_domain"/>
    <property type="match status" value="1"/>
</dbReference>
<evidence type="ECO:0000256" key="5">
    <source>
        <dbReference type="ARBA" id="ARBA00023315"/>
    </source>
</evidence>
<dbReference type="InterPro" id="IPR000089">
    <property type="entry name" value="Biotin_lipoyl"/>
</dbReference>
<dbReference type="InterPro" id="IPR003016">
    <property type="entry name" value="2-oxoA_DH_lipoyl-BS"/>
</dbReference>
<dbReference type="Proteomes" id="UP000278746">
    <property type="component" value="Unassembled WGS sequence"/>
</dbReference>
<evidence type="ECO:0000256" key="4">
    <source>
        <dbReference type="ARBA" id="ARBA00022823"/>
    </source>
</evidence>
<proteinExistence type="inferred from homology"/>
<dbReference type="Pfam" id="PF00198">
    <property type="entry name" value="2-oxoacid_dh"/>
    <property type="match status" value="1"/>
</dbReference>
<sequence>MVEVKLHDVGEGMTEGEITQYLVNVGDHVKIDQPLVEVQTDKVSAELPSPVAGTVKEILAEVGEVVTVGTTVIVLEKEGAAVTPHESKASQEKEEPVSFTIKINKGRAERQSERVLATPYTRRIALENKVDIEQVSGTGPAGRVTDEDVFRFMKEGPSKTVEETSHEEAQQTTEPVSEKKEEAAPVRAGKTIPYRGRRKQIGKKMTHSLMTIPHVTHFDEVDVTNVMKLREELKAEGIKPVSVASFFIKALVFALKEYPVFNAVLDEEKEEIVLKEEYNIGLAADTDEGLIVPVVQGADRLSITGINDEMKRVMKLAKENKLSKKDLSGGTFTVSNVGPLGSTGATPIINHPEVALVAFHKTKKMPVVIDDEIVIRQMMNMSMSFDHRVADGATAVAFTSRFAEFIENPTKMMLEMM</sequence>
<evidence type="ECO:0000256" key="3">
    <source>
        <dbReference type="ARBA" id="ARBA00022679"/>
    </source>
</evidence>
<dbReference type="Gene3D" id="4.10.320.10">
    <property type="entry name" value="E3-binding domain"/>
    <property type="match status" value="1"/>
</dbReference>
<protein>
    <recommendedName>
        <fullName evidence="6">Dihydrolipoamide acetyltransferase component of pyruvate dehydrogenase complex</fullName>
        <ecNumber evidence="6">2.3.1.-</ecNumber>
    </recommendedName>
</protein>
<dbReference type="InterPro" id="IPR036625">
    <property type="entry name" value="E3-bd_dom_sf"/>
</dbReference>
<keyword evidence="4 6" id="KW-0450">Lipoyl</keyword>
<comment type="similarity">
    <text evidence="2 6">Belongs to the 2-oxoacid dehydrogenase family.</text>
</comment>
<dbReference type="EMBL" id="RHIB01000001">
    <property type="protein sequence ID" value="RNA69751.1"/>
    <property type="molecule type" value="Genomic_DNA"/>
</dbReference>
<comment type="caution">
    <text evidence="10">The sequence shown here is derived from an EMBL/GenBank/DDBJ whole genome shotgun (WGS) entry which is preliminary data.</text>
</comment>
<feature type="region of interest" description="Disordered" evidence="7">
    <location>
        <begin position="157"/>
        <end position="186"/>
    </location>
</feature>
<dbReference type="EC" id="2.3.1.-" evidence="6"/>
<accession>A0A3M7TWW2</accession>
<dbReference type="PROSITE" id="PS50968">
    <property type="entry name" value="BIOTINYL_LIPOYL"/>
    <property type="match status" value="1"/>
</dbReference>
<reference evidence="10 11" key="1">
    <citation type="submission" date="2018-10" db="EMBL/GenBank/DDBJ databases">
        <title>Bacillus Keqinensis sp. nov., a moderately halophilic bacterium isolated from a saline-alkaline lake.</title>
        <authorList>
            <person name="Wang H."/>
        </authorList>
    </citation>
    <scope>NUCLEOTIDE SEQUENCE [LARGE SCALE GENOMIC DNA]</scope>
    <source>
        <strain evidence="10 11">KQ-3</strain>
    </source>
</reference>
<dbReference type="PROSITE" id="PS51826">
    <property type="entry name" value="PSBD"/>
    <property type="match status" value="1"/>
</dbReference>
<dbReference type="InterPro" id="IPR023213">
    <property type="entry name" value="CAT-like_dom_sf"/>
</dbReference>
<dbReference type="FunFam" id="3.30.559.10:FF:000007">
    <property type="entry name" value="Dihydrolipoamide acetyltransferase component of pyruvate dehydrogenase complex"/>
    <property type="match status" value="1"/>
</dbReference>
<dbReference type="OrthoDB" id="9805770at2"/>
<dbReference type="GO" id="GO:0005737">
    <property type="term" value="C:cytoplasm"/>
    <property type="evidence" value="ECO:0007669"/>
    <property type="project" value="TreeGrafter"/>
</dbReference>
<evidence type="ECO:0000313" key="11">
    <source>
        <dbReference type="Proteomes" id="UP000278746"/>
    </source>
</evidence>
<dbReference type="Gene3D" id="3.30.559.10">
    <property type="entry name" value="Chloramphenicol acetyltransferase-like domain"/>
    <property type="match status" value="1"/>
</dbReference>
<dbReference type="PROSITE" id="PS00189">
    <property type="entry name" value="LIPOYL"/>
    <property type="match status" value="1"/>
</dbReference>
<feature type="domain" description="Peripheral subunit-binding (PSBD)" evidence="9">
    <location>
        <begin position="116"/>
        <end position="153"/>
    </location>
</feature>
<dbReference type="SUPFAM" id="SSF47005">
    <property type="entry name" value="Peripheral subunit-binding domain of 2-oxo acid dehydrogenase complex"/>
    <property type="match status" value="1"/>
</dbReference>
<dbReference type="InterPro" id="IPR011053">
    <property type="entry name" value="Single_hybrid_motif"/>
</dbReference>
<dbReference type="PANTHER" id="PTHR43178">
    <property type="entry name" value="DIHYDROLIPOAMIDE ACETYLTRANSFERASE COMPONENT OF PYRUVATE DEHYDROGENASE COMPLEX"/>
    <property type="match status" value="1"/>
</dbReference>
<dbReference type="Pfam" id="PF02817">
    <property type="entry name" value="E3_binding"/>
    <property type="match status" value="1"/>
</dbReference>
<dbReference type="Gene3D" id="2.40.50.100">
    <property type="match status" value="1"/>
</dbReference>
<dbReference type="InterPro" id="IPR050743">
    <property type="entry name" value="2-oxoacid_DH_E2_comp"/>
</dbReference>
<evidence type="ECO:0000256" key="1">
    <source>
        <dbReference type="ARBA" id="ARBA00001938"/>
    </source>
</evidence>
<evidence type="ECO:0000256" key="2">
    <source>
        <dbReference type="ARBA" id="ARBA00007317"/>
    </source>
</evidence>
<dbReference type="SUPFAM" id="SSF52777">
    <property type="entry name" value="CoA-dependent acyltransferases"/>
    <property type="match status" value="1"/>
</dbReference>
<name>A0A3M7TWW2_9BACI</name>
<feature type="compositionally biased region" description="Basic and acidic residues" evidence="7">
    <location>
        <begin position="157"/>
        <end position="169"/>
    </location>
</feature>
<keyword evidence="3 6" id="KW-0808">Transferase</keyword>
<evidence type="ECO:0000259" key="9">
    <source>
        <dbReference type="PROSITE" id="PS51826"/>
    </source>
</evidence>
<dbReference type="InterPro" id="IPR004167">
    <property type="entry name" value="PSBD"/>
</dbReference>
<keyword evidence="5 6" id="KW-0012">Acyltransferase</keyword>
<dbReference type="RefSeq" id="WP_122897264.1">
    <property type="nucleotide sequence ID" value="NZ_RHIB01000001.1"/>
</dbReference>
<dbReference type="AlphaFoldDB" id="A0A3M7TWW2"/>
<organism evidence="10 11">
    <name type="scientific">Alteribacter keqinensis</name>
    <dbReference type="NCBI Taxonomy" id="2483800"/>
    <lineage>
        <taxon>Bacteria</taxon>
        <taxon>Bacillati</taxon>
        <taxon>Bacillota</taxon>
        <taxon>Bacilli</taxon>
        <taxon>Bacillales</taxon>
        <taxon>Bacillaceae</taxon>
        <taxon>Alteribacter</taxon>
    </lineage>
</organism>
<comment type="cofactor">
    <cofactor evidence="1 6">
        <name>(R)-lipoate</name>
        <dbReference type="ChEBI" id="CHEBI:83088"/>
    </cofactor>
</comment>
<dbReference type="GO" id="GO:0016407">
    <property type="term" value="F:acetyltransferase activity"/>
    <property type="evidence" value="ECO:0007669"/>
    <property type="project" value="TreeGrafter"/>
</dbReference>